<protein>
    <submittedName>
        <fullName evidence="1">Uncharacterized protein</fullName>
    </submittedName>
</protein>
<organism evidence="1 2">
    <name type="scientific">Thelohanellus kitauei</name>
    <name type="common">Myxosporean</name>
    <dbReference type="NCBI Taxonomy" id="669202"/>
    <lineage>
        <taxon>Eukaryota</taxon>
        <taxon>Metazoa</taxon>
        <taxon>Cnidaria</taxon>
        <taxon>Myxozoa</taxon>
        <taxon>Myxosporea</taxon>
        <taxon>Bivalvulida</taxon>
        <taxon>Platysporina</taxon>
        <taxon>Myxobolidae</taxon>
        <taxon>Thelohanellus</taxon>
    </lineage>
</organism>
<dbReference type="Proteomes" id="UP000031668">
    <property type="component" value="Unassembled WGS sequence"/>
</dbReference>
<proteinExistence type="predicted"/>
<accession>A0A0C2J1E1</accession>
<dbReference type="OrthoDB" id="10507006at2759"/>
<dbReference type="EMBL" id="JWZT01001713">
    <property type="protein sequence ID" value="KII71604.1"/>
    <property type="molecule type" value="Genomic_DNA"/>
</dbReference>
<evidence type="ECO:0000313" key="1">
    <source>
        <dbReference type="EMBL" id="KII71604.1"/>
    </source>
</evidence>
<gene>
    <name evidence="1" type="ORF">RF11_03380</name>
</gene>
<reference evidence="1 2" key="1">
    <citation type="journal article" date="2014" name="Genome Biol. Evol.">
        <title>The genome of the myxosporean Thelohanellus kitauei shows adaptations to nutrient acquisition within its fish host.</title>
        <authorList>
            <person name="Yang Y."/>
            <person name="Xiong J."/>
            <person name="Zhou Z."/>
            <person name="Huo F."/>
            <person name="Miao W."/>
            <person name="Ran C."/>
            <person name="Liu Y."/>
            <person name="Zhang J."/>
            <person name="Feng J."/>
            <person name="Wang M."/>
            <person name="Wang M."/>
            <person name="Wang L."/>
            <person name="Yao B."/>
        </authorList>
    </citation>
    <scope>NUCLEOTIDE SEQUENCE [LARGE SCALE GENOMIC DNA]</scope>
    <source>
        <strain evidence="1">Wuqing</strain>
    </source>
</reference>
<evidence type="ECO:0000313" key="2">
    <source>
        <dbReference type="Proteomes" id="UP000031668"/>
    </source>
</evidence>
<name>A0A0C2J1E1_THEKT</name>
<sequence>MLKYITENHSSVVKIPSKSGINNIIKRVRGMTNIDISAIETEPHSKTSSRMRFLRRTGFGDIDGITYRYASWASNDGLSILRMESQIFIDATFKVIPNQFFQCLIIMSYDPSSRIYVPCV</sequence>
<keyword evidence="2" id="KW-1185">Reference proteome</keyword>
<comment type="caution">
    <text evidence="1">The sequence shown here is derived from an EMBL/GenBank/DDBJ whole genome shotgun (WGS) entry which is preliminary data.</text>
</comment>
<dbReference type="AlphaFoldDB" id="A0A0C2J1E1"/>